<feature type="region of interest" description="Disordered" evidence="7">
    <location>
        <begin position="558"/>
        <end position="623"/>
    </location>
</feature>
<dbReference type="eggNOG" id="KOG4282">
    <property type="taxonomic scope" value="Eukaryota"/>
</dbReference>
<evidence type="ECO:0000313" key="10">
    <source>
        <dbReference type="Proteomes" id="UP000029121"/>
    </source>
</evidence>
<evidence type="ECO:0000256" key="1">
    <source>
        <dbReference type="ARBA" id="ARBA00004123"/>
    </source>
</evidence>
<feature type="compositionally biased region" description="Acidic residues" evidence="7">
    <location>
        <begin position="575"/>
        <end position="602"/>
    </location>
</feature>
<keyword evidence="4" id="KW-0238">DNA-binding</keyword>
<reference evidence="10" key="1">
    <citation type="journal article" date="2013" name="Nat. Genet.">
        <title>The Capsella rubella genome and the genomic consequences of rapid mating system evolution.</title>
        <authorList>
            <person name="Slotte T."/>
            <person name="Hazzouri K.M."/>
            <person name="Agren J.A."/>
            <person name="Koenig D."/>
            <person name="Maumus F."/>
            <person name="Guo Y.L."/>
            <person name="Steige K."/>
            <person name="Platts A.E."/>
            <person name="Escobar J.S."/>
            <person name="Newman L.K."/>
            <person name="Wang W."/>
            <person name="Mandakova T."/>
            <person name="Vello E."/>
            <person name="Smith L.M."/>
            <person name="Henz S.R."/>
            <person name="Steffen J."/>
            <person name="Takuno S."/>
            <person name="Brandvain Y."/>
            <person name="Coop G."/>
            <person name="Andolfatto P."/>
            <person name="Hu T.T."/>
            <person name="Blanchette M."/>
            <person name="Clark R.M."/>
            <person name="Quesneville H."/>
            <person name="Nordborg M."/>
            <person name="Gaut B.S."/>
            <person name="Lysak M.A."/>
            <person name="Jenkins J."/>
            <person name="Grimwood J."/>
            <person name="Chapman J."/>
            <person name="Prochnik S."/>
            <person name="Shu S."/>
            <person name="Rokhsar D."/>
            <person name="Schmutz J."/>
            <person name="Weigel D."/>
            <person name="Wright S.I."/>
        </authorList>
    </citation>
    <scope>NUCLEOTIDE SEQUENCE [LARGE SCALE GENOMIC DNA]</scope>
    <source>
        <strain evidence="10">cv. Monte Gargano</strain>
    </source>
</reference>
<comment type="subcellular location">
    <subcellularLocation>
        <location evidence="1">Nucleus</location>
    </subcellularLocation>
</comment>
<evidence type="ECO:0000256" key="4">
    <source>
        <dbReference type="ARBA" id="ARBA00023125"/>
    </source>
</evidence>
<evidence type="ECO:0000256" key="3">
    <source>
        <dbReference type="ARBA" id="ARBA00023015"/>
    </source>
</evidence>
<feature type="compositionally biased region" description="Polar residues" evidence="7">
    <location>
        <begin position="608"/>
        <end position="623"/>
    </location>
</feature>
<dbReference type="PANTHER" id="PTHR21654">
    <property type="entry name" value="FI21293P1"/>
    <property type="match status" value="1"/>
</dbReference>
<dbReference type="GO" id="GO:0006355">
    <property type="term" value="P:regulation of DNA-templated transcription"/>
    <property type="evidence" value="ECO:0007669"/>
    <property type="project" value="UniProtKB-ARBA"/>
</dbReference>
<keyword evidence="5" id="KW-0804">Transcription</keyword>
<dbReference type="Pfam" id="PF13837">
    <property type="entry name" value="Myb_DNA-bind_4"/>
    <property type="match status" value="2"/>
</dbReference>
<dbReference type="FunFam" id="1.10.10.60:FF:000092">
    <property type="entry name" value="Trihelix transcription factor GT-2"/>
    <property type="match status" value="1"/>
</dbReference>
<evidence type="ECO:0000313" key="9">
    <source>
        <dbReference type="EMBL" id="EOA33782.1"/>
    </source>
</evidence>
<feature type="domain" description="Myb-like" evidence="8">
    <location>
        <begin position="435"/>
        <end position="499"/>
    </location>
</feature>
<dbReference type="AlphaFoldDB" id="R0GDA8"/>
<proteinExistence type="predicted"/>
<name>R0GDA8_9BRAS</name>
<dbReference type="Gene3D" id="1.10.10.60">
    <property type="entry name" value="Homeodomain-like"/>
    <property type="match status" value="2"/>
</dbReference>
<feature type="region of interest" description="Disordered" evidence="7">
    <location>
        <begin position="1"/>
        <end position="71"/>
    </location>
</feature>
<feature type="region of interest" description="Disordered" evidence="7">
    <location>
        <begin position="277"/>
        <end position="301"/>
    </location>
</feature>
<organism evidence="9 10">
    <name type="scientific">Capsella rubella</name>
    <dbReference type="NCBI Taxonomy" id="81985"/>
    <lineage>
        <taxon>Eukaryota</taxon>
        <taxon>Viridiplantae</taxon>
        <taxon>Streptophyta</taxon>
        <taxon>Embryophyta</taxon>
        <taxon>Tracheophyta</taxon>
        <taxon>Spermatophyta</taxon>
        <taxon>Magnoliopsida</taxon>
        <taxon>eudicotyledons</taxon>
        <taxon>Gunneridae</taxon>
        <taxon>Pentapetalae</taxon>
        <taxon>rosids</taxon>
        <taxon>malvids</taxon>
        <taxon>Brassicales</taxon>
        <taxon>Brassicaceae</taxon>
        <taxon>Camelineae</taxon>
        <taxon>Capsella</taxon>
    </lineage>
</organism>
<dbReference type="GO" id="GO:0005634">
    <property type="term" value="C:nucleus"/>
    <property type="evidence" value="ECO:0007669"/>
    <property type="project" value="UniProtKB-SubCell"/>
</dbReference>
<feature type="compositionally biased region" description="Low complexity" evidence="7">
    <location>
        <begin position="44"/>
        <end position="55"/>
    </location>
</feature>
<gene>
    <name evidence="9" type="ORF">CARUB_v10019974mg</name>
</gene>
<dbReference type="EMBL" id="KB870806">
    <property type="protein sequence ID" value="EOA33782.1"/>
    <property type="molecule type" value="Genomic_DNA"/>
</dbReference>
<keyword evidence="2" id="KW-0677">Repeat</keyword>
<evidence type="ECO:0000256" key="6">
    <source>
        <dbReference type="ARBA" id="ARBA00023242"/>
    </source>
</evidence>
<protein>
    <recommendedName>
        <fullName evidence="8">Myb-like domain-containing protein</fullName>
    </recommendedName>
</protein>
<evidence type="ECO:0000259" key="8">
    <source>
        <dbReference type="PROSITE" id="PS50090"/>
    </source>
</evidence>
<dbReference type="PROSITE" id="PS50090">
    <property type="entry name" value="MYB_LIKE"/>
    <property type="match status" value="2"/>
</dbReference>
<feature type="compositionally biased region" description="Polar residues" evidence="7">
    <location>
        <begin position="13"/>
        <end position="24"/>
    </location>
</feature>
<keyword evidence="10" id="KW-1185">Reference proteome</keyword>
<feature type="region of interest" description="Disordered" evidence="7">
    <location>
        <begin position="204"/>
        <end position="264"/>
    </location>
</feature>
<feature type="non-terminal residue" evidence="9">
    <location>
        <position position="1"/>
    </location>
</feature>
<dbReference type="OrthoDB" id="691673at2759"/>
<dbReference type="InterPro" id="IPR044822">
    <property type="entry name" value="Myb_DNA-bind_4"/>
</dbReference>
<keyword evidence="6" id="KW-0539">Nucleus</keyword>
<accession>R0GDA8</accession>
<feature type="region of interest" description="Disordered" evidence="7">
    <location>
        <begin position="383"/>
        <end position="409"/>
    </location>
</feature>
<feature type="compositionally biased region" description="Polar residues" evidence="7">
    <location>
        <begin position="224"/>
        <end position="264"/>
    </location>
</feature>
<dbReference type="SMART" id="SM00717">
    <property type="entry name" value="SANT"/>
    <property type="match status" value="2"/>
</dbReference>
<dbReference type="KEGG" id="crb:17895445"/>
<evidence type="ECO:0000256" key="5">
    <source>
        <dbReference type="ARBA" id="ARBA00023163"/>
    </source>
</evidence>
<dbReference type="CDD" id="cd12203">
    <property type="entry name" value="GT1"/>
    <property type="match status" value="2"/>
</dbReference>
<feature type="compositionally biased region" description="Polar residues" evidence="7">
    <location>
        <begin position="394"/>
        <end position="409"/>
    </location>
</feature>
<dbReference type="FunFam" id="1.10.10.60:FF:000061">
    <property type="entry name" value="Trihelix transcription factor GT-2"/>
    <property type="match status" value="1"/>
</dbReference>
<dbReference type="STRING" id="81985.R0GDA8"/>
<dbReference type="InterPro" id="IPR001005">
    <property type="entry name" value="SANT/Myb"/>
</dbReference>
<sequence length="623" mass="71359">QNKKKKRKEKGKSTTGFVFSSNSPPHHISLSLFKKDPNSSFQVSMSGNSSGPLESSGGGAGGSGEEEKDMKMMMEETGEVAGGGGGNRWPRPETLALLRIRSEMGKAFRDSTLKAPLWEEISRKMMELGYKRSAKKCKEKFENVYKYHKRTKEGRTGKSEGKTYRFFEELEAFETLNSYHHPESQPAKSSATLTTASLIPWISSNNNPSTEKSSLPLKHHHHQVSVQPITTNPTFLTKQPSSTTPFPFYSNNNTTTLSQPPLSSDLMNNVSSLHLFSSSTSSSTASDEEEDHHDQGKRSRKRRRYWKGLFTKLTKELMDKQEKMQRRFLETLENREKERISREEAWRVQEIARINREHETFLHERSNAAAKDAAIISFLHKISGGQQQQPQQQNHKPSQRKQYQSDHSITFESKEPKTILLETTTKIGNYDTSHSISPSSSRWPKTEVEALIRIRKNLEANYQENGTKGPLWEEISAGMRRLGYNRNAKRCKEKWENINKYFKKVKESNKKRPLDSKTCPYFHQLEALYNERNKNGAMPLPLPLPLMVTPERQLLVSQETQTELETDQRDKVGDKEDEEEGESEEDEYDEEEEGEGDNETSEFEIVLNKTSSSPMDINNNLFT</sequence>
<evidence type="ECO:0000256" key="7">
    <source>
        <dbReference type="SAM" id="MobiDB-lite"/>
    </source>
</evidence>
<feature type="domain" description="Myb-like" evidence="8">
    <location>
        <begin position="87"/>
        <end position="145"/>
    </location>
</feature>
<dbReference type="Proteomes" id="UP000029121">
    <property type="component" value="Unassembled WGS sequence"/>
</dbReference>
<evidence type="ECO:0000256" key="2">
    <source>
        <dbReference type="ARBA" id="ARBA00022737"/>
    </source>
</evidence>
<dbReference type="GO" id="GO:0043565">
    <property type="term" value="F:sequence-specific DNA binding"/>
    <property type="evidence" value="ECO:0007669"/>
    <property type="project" value="UniProtKB-ARBA"/>
</dbReference>
<keyword evidence="3" id="KW-0805">Transcription regulation</keyword>
<feature type="compositionally biased region" description="Polar residues" evidence="7">
    <location>
        <begin position="204"/>
        <end position="213"/>
    </location>
</feature>
<feature type="compositionally biased region" description="Basic residues" evidence="7">
    <location>
        <begin position="1"/>
        <end position="10"/>
    </location>
</feature>
<dbReference type="PANTHER" id="PTHR21654:SF73">
    <property type="entry name" value="TRIHELIX TRANSCRIPTION FACTOR GT-2"/>
    <property type="match status" value="1"/>
</dbReference>